<keyword evidence="3" id="KW-1185">Reference proteome</keyword>
<evidence type="ECO:0000313" key="3">
    <source>
        <dbReference type="Proteomes" id="UP001549076"/>
    </source>
</evidence>
<protein>
    <submittedName>
        <fullName evidence="2">Uncharacterized protein</fullName>
    </submittedName>
</protein>
<comment type="caution">
    <text evidence="2">The sequence shown here is derived from an EMBL/GenBank/DDBJ whole genome shotgun (WGS) entry which is preliminary data.</text>
</comment>
<feature type="signal peptide" evidence="1">
    <location>
        <begin position="1"/>
        <end position="19"/>
    </location>
</feature>
<accession>A0ABV2N2I9</accession>
<feature type="chain" id="PRO_5045256789" evidence="1">
    <location>
        <begin position="20"/>
        <end position="182"/>
    </location>
</feature>
<name>A0ABV2N2I9_9HYPH</name>
<gene>
    <name evidence="2" type="ORF">ABID37_003475</name>
</gene>
<dbReference type="RefSeq" id="WP_354197008.1">
    <property type="nucleotide sequence ID" value="NZ_JBEPML010000012.1"/>
</dbReference>
<proteinExistence type="predicted"/>
<sequence length="182" mass="19409">MKHLANLVAALLGAGFLGAMMNTLPDYNSSFQPFGVHADENGVGQGRLFKAKLVGLRSAGAISYAAFGTDVVRDTSATFLVAELSIGAHKESRQIEAIWLGATGRQYSQTIRIENVPHTLLSAWFQPGLEDTALAVFELPDDEIAGGTLALLARGDPILDSAVHFAAPPTLPEKQDLLRLEP</sequence>
<evidence type="ECO:0000313" key="2">
    <source>
        <dbReference type="EMBL" id="MET3793251.1"/>
    </source>
</evidence>
<evidence type="ECO:0000256" key="1">
    <source>
        <dbReference type="SAM" id="SignalP"/>
    </source>
</evidence>
<reference evidence="2 3" key="1">
    <citation type="submission" date="2024-06" db="EMBL/GenBank/DDBJ databases">
        <title>Genomic Encyclopedia of Type Strains, Phase IV (KMG-IV): sequencing the most valuable type-strain genomes for metagenomic binning, comparative biology and taxonomic classification.</title>
        <authorList>
            <person name="Goeker M."/>
        </authorList>
    </citation>
    <scope>NUCLEOTIDE SEQUENCE [LARGE SCALE GENOMIC DNA]</scope>
    <source>
        <strain evidence="2 3">DSM 27865</strain>
    </source>
</reference>
<keyword evidence="1" id="KW-0732">Signal</keyword>
<organism evidence="2 3">
    <name type="scientific">Aquamicrobium terrae</name>
    <dbReference type="NCBI Taxonomy" id="1324945"/>
    <lineage>
        <taxon>Bacteria</taxon>
        <taxon>Pseudomonadati</taxon>
        <taxon>Pseudomonadota</taxon>
        <taxon>Alphaproteobacteria</taxon>
        <taxon>Hyphomicrobiales</taxon>
        <taxon>Phyllobacteriaceae</taxon>
        <taxon>Aquamicrobium</taxon>
    </lineage>
</organism>
<dbReference type="EMBL" id="JBEPML010000012">
    <property type="protein sequence ID" value="MET3793251.1"/>
    <property type="molecule type" value="Genomic_DNA"/>
</dbReference>
<dbReference type="Proteomes" id="UP001549076">
    <property type="component" value="Unassembled WGS sequence"/>
</dbReference>